<sequence length="379" mass="40611">MASLGCLRLSALLAGCVVAFPMLAMQPLDEQSLSEVTGQAQGLRYTSEYDARIDSISYIDDDGMGDGNVGMLTLSPVRLYTQTNRPVQIDLEVKEVNGRKALVFTNRDLPIETEVGSFAINGYSLGGIGHGNFQIGTGDALVTTLYAGGNEGNGITIDLDIPGSMSFDTWLEDDGARLTATLDFGDPRNPLGGGMALKNISFDLEGDGLRIGLPEITDGNVNFYNVRIGDDVLNSAALRNVNLQPGGYLLVKNARGADEIGMEMDLLVKKDSSLDFVYITGAIGENYPGPNVFEMSANISLVDDLSVRGMRMNVDGERGLVFDFDKTNAQSGVSGNLLVSDFTMQRSDKVGVVTDPVGIGSMDIQMNLTNNTYMQIEGH</sequence>
<evidence type="ECO:0000259" key="2">
    <source>
        <dbReference type="Pfam" id="PF19657"/>
    </source>
</evidence>
<feature type="chain" id="PRO_5040909555" description="DUF6160 domain-containing protein" evidence="1">
    <location>
        <begin position="25"/>
        <end position="379"/>
    </location>
</feature>
<keyword evidence="4" id="KW-1185">Reference proteome</keyword>
<evidence type="ECO:0000256" key="1">
    <source>
        <dbReference type="SAM" id="SignalP"/>
    </source>
</evidence>
<gene>
    <name evidence="3" type="ORF">GJQ55_03520</name>
</gene>
<keyword evidence="1" id="KW-0732">Signal</keyword>
<dbReference type="Proteomes" id="UP000596074">
    <property type="component" value="Chromosome"/>
</dbReference>
<reference evidence="3 4" key="1">
    <citation type="submission" date="2019-11" db="EMBL/GenBank/DDBJ databases">
        <title>Venatorbacter sp. nov. a predator of Campylobacter and other Gram-negative bacteria.</title>
        <authorList>
            <person name="Saeedi A."/>
            <person name="Cummings N.J."/>
            <person name="Connerton I.F."/>
            <person name="Connerton P.L."/>
        </authorList>
    </citation>
    <scope>NUCLEOTIDE SEQUENCE [LARGE SCALE GENOMIC DNA]</scope>
    <source>
        <strain evidence="3">XL5</strain>
    </source>
</reference>
<dbReference type="EMBL" id="CP046056">
    <property type="protein sequence ID" value="QQD23609.1"/>
    <property type="molecule type" value="Genomic_DNA"/>
</dbReference>
<proteinExistence type="predicted"/>
<name>A0A9X7YNC7_9GAMM</name>
<dbReference type="RefSeq" id="WP_228346141.1">
    <property type="nucleotide sequence ID" value="NZ_CP046056.1"/>
</dbReference>
<accession>A0A9X7YNC7</accession>
<evidence type="ECO:0000313" key="4">
    <source>
        <dbReference type="Proteomes" id="UP000596074"/>
    </source>
</evidence>
<protein>
    <recommendedName>
        <fullName evidence="2">DUF6160 domain-containing protein</fullName>
    </recommendedName>
</protein>
<dbReference type="AlphaFoldDB" id="A0A9X7YNC7"/>
<organism evidence="3 4">
    <name type="scientific">Venatoribacter cucullus</name>
    <dbReference type="NCBI Taxonomy" id="2661630"/>
    <lineage>
        <taxon>Bacteria</taxon>
        <taxon>Pseudomonadati</taxon>
        <taxon>Pseudomonadota</taxon>
        <taxon>Gammaproteobacteria</taxon>
        <taxon>Oceanospirillales</taxon>
        <taxon>Oceanospirillaceae</taxon>
        <taxon>Venatoribacter</taxon>
    </lineage>
</organism>
<dbReference type="Pfam" id="PF19657">
    <property type="entry name" value="DUF6160"/>
    <property type="match status" value="1"/>
</dbReference>
<feature type="domain" description="DUF6160" evidence="2">
    <location>
        <begin position="12"/>
        <end position="75"/>
    </location>
</feature>
<dbReference type="KEGG" id="vcw:GJQ55_03520"/>
<dbReference type="InterPro" id="IPR046158">
    <property type="entry name" value="DUF6160"/>
</dbReference>
<evidence type="ECO:0000313" key="3">
    <source>
        <dbReference type="EMBL" id="QQD23609.1"/>
    </source>
</evidence>
<feature type="signal peptide" evidence="1">
    <location>
        <begin position="1"/>
        <end position="24"/>
    </location>
</feature>